<evidence type="ECO:0000256" key="6">
    <source>
        <dbReference type="SAM" id="Phobius"/>
    </source>
</evidence>
<feature type="transmembrane region" description="Helical" evidence="6">
    <location>
        <begin position="79"/>
        <end position="98"/>
    </location>
</feature>
<dbReference type="PANTHER" id="PTHR30294:SF29">
    <property type="entry name" value="MULTIDRUG ABC TRANSPORTER PERMEASE YBHS-RELATED"/>
    <property type="match status" value="1"/>
</dbReference>
<evidence type="ECO:0000256" key="3">
    <source>
        <dbReference type="ARBA" id="ARBA00022692"/>
    </source>
</evidence>
<dbReference type="Proteomes" id="UP000002745">
    <property type="component" value="Chromosome"/>
</dbReference>
<dbReference type="GO" id="GO:0140359">
    <property type="term" value="F:ABC-type transporter activity"/>
    <property type="evidence" value="ECO:0007669"/>
    <property type="project" value="InterPro"/>
</dbReference>
<protein>
    <submittedName>
        <fullName evidence="7">Cytochrome c-type biogenesis protein CcmB</fullName>
    </submittedName>
</protein>
<gene>
    <name evidence="7" type="ordered locus">Hbal_0088</name>
</gene>
<dbReference type="EMBL" id="CP001678">
    <property type="protein sequence ID" value="ACT57790.1"/>
    <property type="molecule type" value="Genomic_DNA"/>
</dbReference>
<keyword evidence="5 6" id="KW-0472">Membrane</keyword>
<dbReference type="Pfam" id="PF12679">
    <property type="entry name" value="ABC2_membrane_2"/>
    <property type="match status" value="1"/>
</dbReference>
<accession>C6XKW1</accession>
<dbReference type="InterPro" id="IPR051449">
    <property type="entry name" value="ABC-2_transporter_component"/>
</dbReference>
<proteinExistence type="predicted"/>
<dbReference type="GO" id="GO:0005886">
    <property type="term" value="C:plasma membrane"/>
    <property type="evidence" value="ECO:0007669"/>
    <property type="project" value="UniProtKB-SubCell"/>
</dbReference>
<evidence type="ECO:0000256" key="4">
    <source>
        <dbReference type="ARBA" id="ARBA00022989"/>
    </source>
</evidence>
<keyword evidence="4 6" id="KW-1133">Transmembrane helix</keyword>
<reference evidence="8" key="1">
    <citation type="journal article" date="2011" name="J. Bacteriol.">
        <title>Genome sequences of eight morphologically diverse alphaproteobacteria.</title>
        <authorList>
            <consortium name="US DOE Joint Genome Institute"/>
            <person name="Brown P.J."/>
            <person name="Kysela D.T."/>
            <person name="Buechlein A."/>
            <person name="Hemmerich C."/>
            <person name="Brun Y.V."/>
        </authorList>
    </citation>
    <scope>NUCLEOTIDE SEQUENCE [LARGE SCALE GENOMIC DNA]</scope>
    <source>
        <strain evidence="8">ATCC 49814 / DSM 5838 / IFAM 1418</strain>
    </source>
</reference>
<evidence type="ECO:0000256" key="5">
    <source>
        <dbReference type="ARBA" id="ARBA00023136"/>
    </source>
</evidence>
<dbReference type="STRING" id="582402.Hbal_0088"/>
<dbReference type="eggNOG" id="COG1277">
    <property type="taxonomic scope" value="Bacteria"/>
</dbReference>
<dbReference type="HOGENOM" id="CLU_081003_0_1_5"/>
<comment type="subcellular location">
    <subcellularLocation>
        <location evidence="1">Cell membrane</location>
        <topology evidence="1">Multi-pass membrane protein</topology>
    </subcellularLocation>
</comment>
<dbReference type="OrthoDB" id="9794512at2"/>
<dbReference type="PANTHER" id="PTHR30294">
    <property type="entry name" value="MEMBRANE COMPONENT OF ABC TRANSPORTER YHHJ-RELATED"/>
    <property type="match status" value="1"/>
</dbReference>
<feature type="transmembrane region" description="Helical" evidence="6">
    <location>
        <begin position="155"/>
        <end position="173"/>
    </location>
</feature>
<feature type="transmembrane region" description="Helical" evidence="6">
    <location>
        <begin position="110"/>
        <end position="143"/>
    </location>
</feature>
<evidence type="ECO:0000313" key="8">
    <source>
        <dbReference type="Proteomes" id="UP000002745"/>
    </source>
</evidence>
<evidence type="ECO:0000256" key="2">
    <source>
        <dbReference type="ARBA" id="ARBA00022475"/>
    </source>
</evidence>
<feature type="transmembrane region" description="Helical" evidence="6">
    <location>
        <begin position="244"/>
        <end position="262"/>
    </location>
</feature>
<dbReference type="KEGG" id="hba:Hbal_0088"/>
<keyword evidence="8" id="KW-1185">Reference proteome</keyword>
<evidence type="ECO:0000256" key="1">
    <source>
        <dbReference type="ARBA" id="ARBA00004651"/>
    </source>
</evidence>
<feature type="transmembrane region" description="Helical" evidence="6">
    <location>
        <begin position="38"/>
        <end position="59"/>
    </location>
</feature>
<sequence length="268" mass="29275">MNDLSSTSSDIHSRMSSGSRRRAAIAAITSVFARELRAYFFTPLAYVFIAVFLLSLGAFTFEIGRFFDTNRADLAPFFFFHPWLYLVFLPAVTMRLWAEEIRSGTLELLLTLPAPVWALTVGKFLAAWTVAGVALVLTFPMWISVNYLGSPDNTAILLAYLMSFMMAGGYVALSSALSALAGNQVVAFVLAVTIGFIFTVMGLPLVASGLSDLLGAGVAEGARSFSFLTHFEAAQRGVLEIRALFFYAGFIVLWLTLNTLWISSRRAG</sequence>
<organism evidence="7 8">
    <name type="scientific">Hirschia baltica (strain ATCC 49814 / DSM 5838 / IFAM 1418)</name>
    <dbReference type="NCBI Taxonomy" id="582402"/>
    <lineage>
        <taxon>Bacteria</taxon>
        <taxon>Pseudomonadati</taxon>
        <taxon>Pseudomonadota</taxon>
        <taxon>Alphaproteobacteria</taxon>
        <taxon>Hyphomonadales</taxon>
        <taxon>Hyphomonadaceae</taxon>
        <taxon>Hirschia</taxon>
    </lineage>
</organism>
<keyword evidence="2" id="KW-1003">Cell membrane</keyword>
<keyword evidence="3 6" id="KW-0812">Transmembrane</keyword>
<name>C6XKW1_HIRBI</name>
<evidence type="ECO:0000313" key="7">
    <source>
        <dbReference type="EMBL" id="ACT57790.1"/>
    </source>
</evidence>
<feature type="transmembrane region" description="Helical" evidence="6">
    <location>
        <begin position="185"/>
        <end position="207"/>
    </location>
</feature>
<dbReference type="RefSeq" id="WP_012777948.1">
    <property type="nucleotide sequence ID" value="NC_012982.1"/>
</dbReference>
<dbReference type="AlphaFoldDB" id="C6XKW1"/>